<dbReference type="PANTHER" id="PTHR43393:SF2">
    <property type="entry name" value="CYTOKININ RIBOSIDE 5'-MONOPHOSPHATE PHOSPHORIBOHYDROLASE"/>
    <property type="match status" value="1"/>
</dbReference>
<dbReference type="NCBIfam" id="TIGR00730">
    <property type="entry name" value="Rossman fold protein, TIGR00730 family"/>
    <property type="match status" value="1"/>
</dbReference>
<organism evidence="1 2">
    <name type="scientific">Acidithrix ferrooxidans</name>
    <dbReference type="NCBI Taxonomy" id="1280514"/>
    <lineage>
        <taxon>Bacteria</taxon>
        <taxon>Bacillati</taxon>
        <taxon>Actinomycetota</taxon>
        <taxon>Acidimicrobiia</taxon>
        <taxon>Acidimicrobiales</taxon>
        <taxon>Acidimicrobiaceae</taxon>
        <taxon>Acidithrix</taxon>
    </lineage>
</organism>
<dbReference type="PANTHER" id="PTHR43393">
    <property type="entry name" value="CYTOKININ RIBOSIDE 5'-MONOPHOSPHATE PHOSPHORIBOHYDROLASE"/>
    <property type="match status" value="1"/>
</dbReference>
<evidence type="ECO:0000313" key="1">
    <source>
        <dbReference type="EMBL" id="KJF17650.1"/>
    </source>
</evidence>
<keyword evidence="2" id="KW-1185">Reference proteome</keyword>
<dbReference type="Proteomes" id="UP000032360">
    <property type="component" value="Unassembled WGS sequence"/>
</dbReference>
<gene>
    <name evidence="1" type="ORF">AXFE_14830</name>
</gene>
<dbReference type="AlphaFoldDB" id="A0A0D8HI29"/>
<name>A0A0D8HI29_9ACTN</name>
<dbReference type="Gene3D" id="3.40.50.450">
    <property type="match status" value="1"/>
</dbReference>
<protein>
    <submittedName>
        <fullName evidence="1">Putative lysine decarboxylase</fullName>
    </submittedName>
</protein>
<accession>A0A0D8HI29</accession>
<dbReference type="EMBL" id="JXYS01000033">
    <property type="protein sequence ID" value="KJF17650.1"/>
    <property type="molecule type" value="Genomic_DNA"/>
</dbReference>
<dbReference type="InterPro" id="IPR005269">
    <property type="entry name" value="LOG"/>
</dbReference>
<dbReference type="STRING" id="1280514.AXFE_14830"/>
<dbReference type="InterPro" id="IPR031100">
    <property type="entry name" value="LOG_fam"/>
</dbReference>
<reference evidence="1 2" key="1">
    <citation type="submission" date="2015-01" db="EMBL/GenBank/DDBJ databases">
        <title>Draft genome of the acidophilic iron oxidizer Acidithrix ferrooxidans strain Py-F3.</title>
        <authorList>
            <person name="Poehlein A."/>
            <person name="Eisen S."/>
            <person name="Schloemann M."/>
            <person name="Johnson B.D."/>
            <person name="Daniel R."/>
            <person name="Muehling M."/>
        </authorList>
    </citation>
    <scope>NUCLEOTIDE SEQUENCE [LARGE SCALE GENOMIC DNA]</scope>
    <source>
        <strain evidence="1 2">Py-F3</strain>
    </source>
</reference>
<dbReference type="InterPro" id="IPR052341">
    <property type="entry name" value="LOG_family_nucleotidases"/>
</dbReference>
<dbReference type="SUPFAM" id="SSF102405">
    <property type="entry name" value="MCP/YpsA-like"/>
    <property type="match status" value="1"/>
</dbReference>
<dbReference type="GO" id="GO:0005829">
    <property type="term" value="C:cytosol"/>
    <property type="evidence" value="ECO:0007669"/>
    <property type="project" value="TreeGrafter"/>
</dbReference>
<comment type="caution">
    <text evidence="1">The sequence shown here is derived from an EMBL/GenBank/DDBJ whole genome shotgun (WGS) entry which is preliminary data.</text>
</comment>
<dbReference type="GO" id="GO:0009691">
    <property type="term" value="P:cytokinin biosynthetic process"/>
    <property type="evidence" value="ECO:0007669"/>
    <property type="project" value="InterPro"/>
</dbReference>
<evidence type="ECO:0000313" key="2">
    <source>
        <dbReference type="Proteomes" id="UP000032360"/>
    </source>
</evidence>
<dbReference type="PATRIC" id="fig|1280514.3.peg.1944"/>
<dbReference type="GO" id="GO:0016787">
    <property type="term" value="F:hydrolase activity"/>
    <property type="evidence" value="ECO:0007669"/>
    <property type="project" value="InterPro"/>
</dbReference>
<dbReference type="Pfam" id="PF03641">
    <property type="entry name" value="Lysine_decarbox"/>
    <property type="match status" value="1"/>
</dbReference>
<proteinExistence type="predicted"/>
<sequence length="375" mass="42136">MAKNFQKTFTRRLNTTLTQDSRFKNSMHQSTLLHDEIVALIDKLGPKKNRDLIFQLLSVCVNFADEETDRLDIKIASSALAELSNAFSTFRAYRNQHKLTIFGSARTTKDDADYRAAHDLAQAMVENGWMIITGAGPGIMEAGIEGAGRENSFGVNIKLPFEGGANLFIAQDPKLVEMKYFFTRKLIFMKESHAFLILPGGFGTLDEAFELLTLVQTGKSPLAPIVFYEAKGGNYWNHWLDYVNKQLFERGMVSPQDSALYLITDSHEKAVDEIVSFYRNYHSMRWVGNLLILRMRSAPSKSEMKAINRDFGHICQSGTIESIPITGTEKGEKDGLDLARVALRFDKSSHGELRKLVNALNGLSSLEINLPIQTR</sequence>